<dbReference type="Gene3D" id="3.10.580.10">
    <property type="entry name" value="CBS-domain"/>
    <property type="match status" value="1"/>
</dbReference>
<dbReference type="RefSeq" id="WP_346050500.1">
    <property type="nucleotide sequence ID" value="NZ_JAYGII010000004.1"/>
</dbReference>
<evidence type="ECO:0000256" key="1">
    <source>
        <dbReference type="ARBA" id="ARBA00004756"/>
    </source>
</evidence>
<evidence type="ECO:0000256" key="2">
    <source>
        <dbReference type="ARBA" id="ARBA00008165"/>
    </source>
</evidence>
<keyword evidence="6 8" id="KW-0413">Isomerase</keyword>
<dbReference type="Pfam" id="PF01380">
    <property type="entry name" value="SIS"/>
    <property type="match status" value="1"/>
</dbReference>
<dbReference type="InterPro" id="IPR050986">
    <property type="entry name" value="GutQ/KpsF_isomerases"/>
</dbReference>
<feature type="domain" description="SIS" evidence="13">
    <location>
        <begin position="38"/>
        <end position="188"/>
    </location>
</feature>
<gene>
    <name evidence="14" type="ORF">VCB98_03440</name>
</gene>
<dbReference type="PROSITE" id="PS51464">
    <property type="entry name" value="SIS"/>
    <property type="match status" value="1"/>
</dbReference>
<evidence type="ECO:0000256" key="4">
    <source>
        <dbReference type="ARBA" id="ARBA00022737"/>
    </source>
</evidence>
<keyword evidence="9" id="KW-0862">Zinc</keyword>
<feature type="site" description="Catalytically relevant" evidence="10">
    <location>
        <position position="156"/>
    </location>
</feature>
<evidence type="ECO:0000256" key="9">
    <source>
        <dbReference type="PIRSR" id="PIRSR004692-2"/>
    </source>
</evidence>
<dbReference type="InterPro" id="IPR035474">
    <property type="entry name" value="SIS_Kpsf"/>
</dbReference>
<feature type="domain" description="CBS" evidence="12">
    <location>
        <begin position="214"/>
        <end position="272"/>
    </location>
</feature>
<evidence type="ECO:0000256" key="5">
    <source>
        <dbReference type="ARBA" id="ARBA00023122"/>
    </source>
</evidence>
<comment type="catalytic activity">
    <reaction evidence="8">
        <text>D-arabinose 5-phosphate = D-ribulose 5-phosphate</text>
        <dbReference type="Rhea" id="RHEA:23104"/>
        <dbReference type="ChEBI" id="CHEBI:57693"/>
        <dbReference type="ChEBI" id="CHEBI:58121"/>
        <dbReference type="EC" id="5.3.1.13"/>
    </reaction>
</comment>
<keyword evidence="9" id="KW-0479">Metal-binding</keyword>
<feature type="site" description="Catalytically relevant" evidence="10">
    <location>
        <position position="115"/>
    </location>
</feature>
<dbReference type="CDD" id="cd05014">
    <property type="entry name" value="SIS_Kpsf"/>
    <property type="match status" value="1"/>
</dbReference>
<feature type="binding site" evidence="9">
    <location>
        <position position="86"/>
    </location>
    <ligand>
        <name>Zn(2+)</name>
        <dbReference type="ChEBI" id="CHEBI:29105"/>
    </ligand>
</feature>
<keyword evidence="4" id="KW-0677">Repeat</keyword>
<evidence type="ECO:0000313" key="15">
    <source>
        <dbReference type="Proteomes" id="UP001302316"/>
    </source>
</evidence>
<evidence type="ECO:0000256" key="6">
    <source>
        <dbReference type="ARBA" id="ARBA00023235"/>
    </source>
</evidence>
<dbReference type="NCBIfam" id="TIGR00393">
    <property type="entry name" value="kpsF"/>
    <property type="match status" value="1"/>
</dbReference>
<evidence type="ECO:0000256" key="10">
    <source>
        <dbReference type="PIRSR" id="PIRSR004692-3"/>
    </source>
</evidence>
<dbReference type="GO" id="GO:0019146">
    <property type="term" value="F:arabinose-5-phosphate isomerase activity"/>
    <property type="evidence" value="ECO:0007669"/>
    <property type="project" value="UniProtKB-EC"/>
</dbReference>
<dbReference type="SMART" id="SM00116">
    <property type="entry name" value="CBS"/>
    <property type="match status" value="2"/>
</dbReference>
<dbReference type="EMBL" id="JAYGII010000004">
    <property type="protein sequence ID" value="MEA5444868.1"/>
    <property type="molecule type" value="Genomic_DNA"/>
</dbReference>
<evidence type="ECO:0000256" key="11">
    <source>
        <dbReference type="PROSITE-ProRule" id="PRU00703"/>
    </source>
</evidence>
<dbReference type="PANTHER" id="PTHR42745:SF1">
    <property type="entry name" value="ARABINOSE 5-PHOSPHATE ISOMERASE KDSD"/>
    <property type="match status" value="1"/>
</dbReference>
<organism evidence="14 15">
    <name type="scientific">Natronospira elongata</name>
    <dbReference type="NCBI Taxonomy" id="3110268"/>
    <lineage>
        <taxon>Bacteria</taxon>
        <taxon>Pseudomonadati</taxon>
        <taxon>Pseudomonadota</taxon>
        <taxon>Gammaproteobacteria</taxon>
        <taxon>Natronospirales</taxon>
        <taxon>Natronospiraceae</taxon>
        <taxon>Natronospira</taxon>
    </lineage>
</organism>
<feature type="domain" description="CBS" evidence="12">
    <location>
        <begin position="281"/>
        <end position="333"/>
    </location>
</feature>
<dbReference type="Pfam" id="PF00571">
    <property type="entry name" value="CBS"/>
    <property type="match status" value="2"/>
</dbReference>
<dbReference type="InterPro" id="IPR046348">
    <property type="entry name" value="SIS_dom_sf"/>
</dbReference>
<name>A0AAP6MJY2_9GAMM</name>
<dbReference type="FunFam" id="3.40.50.10490:FF:000011">
    <property type="entry name" value="Arabinose 5-phosphate isomerase"/>
    <property type="match status" value="1"/>
</dbReference>
<evidence type="ECO:0000256" key="3">
    <source>
        <dbReference type="ARBA" id="ARBA00011881"/>
    </source>
</evidence>
<dbReference type="GO" id="GO:0046872">
    <property type="term" value="F:metal ion binding"/>
    <property type="evidence" value="ECO:0007669"/>
    <property type="project" value="UniProtKB-KW"/>
</dbReference>
<dbReference type="GO" id="GO:1901135">
    <property type="term" value="P:carbohydrate derivative metabolic process"/>
    <property type="evidence" value="ECO:0007669"/>
    <property type="project" value="InterPro"/>
</dbReference>
<dbReference type="GO" id="GO:0097367">
    <property type="term" value="F:carbohydrate derivative binding"/>
    <property type="evidence" value="ECO:0007669"/>
    <property type="project" value="InterPro"/>
</dbReference>
<evidence type="ECO:0000256" key="8">
    <source>
        <dbReference type="PIRNR" id="PIRNR004692"/>
    </source>
</evidence>
<dbReference type="CDD" id="cd04604">
    <property type="entry name" value="CBS_pair_SIS_assoc"/>
    <property type="match status" value="1"/>
</dbReference>
<evidence type="ECO:0000259" key="13">
    <source>
        <dbReference type="PROSITE" id="PS51464"/>
    </source>
</evidence>
<dbReference type="InterPro" id="IPR046342">
    <property type="entry name" value="CBS_dom_sf"/>
</dbReference>
<evidence type="ECO:0000259" key="12">
    <source>
        <dbReference type="PROSITE" id="PS51371"/>
    </source>
</evidence>
<dbReference type="GO" id="GO:0005975">
    <property type="term" value="P:carbohydrate metabolic process"/>
    <property type="evidence" value="ECO:0007669"/>
    <property type="project" value="InterPro"/>
</dbReference>
<reference evidence="14 15" key="1">
    <citation type="submission" date="2023-12" db="EMBL/GenBank/DDBJ databases">
        <title>Whole-genome sequencing of halo(alkali)philic microorganisms from hypersaline lakes.</title>
        <authorList>
            <person name="Sorokin D.Y."/>
            <person name="Merkel A.Y."/>
            <person name="Messina E."/>
            <person name="Yakimov M."/>
        </authorList>
    </citation>
    <scope>NUCLEOTIDE SEQUENCE [LARGE SCALE GENOMIC DNA]</scope>
    <source>
        <strain evidence="14 15">AB-CW1</strain>
    </source>
</reference>
<dbReference type="FunFam" id="3.10.580.10:FF:000007">
    <property type="entry name" value="Arabinose 5-phosphate isomerase"/>
    <property type="match status" value="1"/>
</dbReference>
<proteinExistence type="inferred from homology"/>
<dbReference type="Gene3D" id="3.40.50.10490">
    <property type="entry name" value="Glucose-6-phosphate isomerase like protein, domain 1"/>
    <property type="match status" value="1"/>
</dbReference>
<protein>
    <recommendedName>
        <fullName evidence="8">Arabinose 5-phosphate isomerase</fullName>
        <shortName evidence="8">API</shortName>
        <ecNumber evidence="8">5.3.1.13</ecNumber>
    </recommendedName>
</protein>
<dbReference type="InterPro" id="IPR001347">
    <property type="entry name" value="SIS_dom"/>
</dbReference>
<comment type="subunit">
    <text evidence="3">Homotetramer.</text>
</comment>
<dbReference type="EC" id="5.3.1.13" evidence="8"/>
<keyword evidence="15" id="KW-1185">Reference proteome</keyword>
<dbReference type="SUPFAM" id="SSF53697">
    <property type="entry name" value="SIS domain"/>
    <property type="match status" value="1"/>
</dbReference>
<dbReference type="AlphaFoldDB" id="A0AAP6MJY2"/>
<evidence type="ECO:0000256" key="7">
    <source>
        <dbReference type="ARBA" id="ARBA00060658"/>
    </source>
</evidence>
<dbReference type="PROSITE" id="PS51371">
    <property type="entry name" value="CBS"/>
    <property type="match status" value="2"/>
</dbReference>
<accession>A0AAP6MJY2</accession>
<comment type="caution">
    <text evidence="14">The sequence shown here is derived from an EMBL/GenBank/DDBJ whole genome shotgun (WGS) entry which is preliminary data.</text>
</comment>
<comment type="pathway">
    <text evidence="7">Carbohydrate biosynthesis; 3-deoxy-D-manno-octulosonate biosynthesis; 3-deoxy-D-manno-octulosonate from D-ribulose 5-phosphate: step 1/3.</text>
</comment>
<dbReference type="InterPro" id="IPR000644">
    <property type="entry name" value="CBS_dom"/>
</dbReference>
<comment type="pathway">
    <text evidence="1">Bacterial outer membrane biogenesis; lipopolysaccharide biosynthesis.</text>
</comment>
<dbReference type="Proteomes" id="UP001302316">
    <property type="component" value="Unassembled WGS sequence"/>
</dbReference>
<keyword evidence="5 11" id="KW-0129">CBS domain</keyword>
<dbReference type="InterPro" id="IPR004800">
    <property type="entry name" value="KdsD/KpsF-type"/>
</dbReference>
<feature type="site" description="Catalytically relevant" evidence="10">
    <location>
        <position position="197"/>
    </location>
</feature>
<evidence type="ECO:0000313" key="14">
    <source>
        <dbReference type="EMBL" id="MEA5444868.1"/>
    </source>
</evidence>
<comment type="similarity">
    <text evidence="2 8">Belongs to the SIS family. GutQ/KpsF subfamily.</text>
</comment>
<dbReference type="PANTHER" id="PTHR42745">
    <property type="match status" value="1"/>
</dbReference>
<dbReference type="PIRSF" id="PIRSF004692">
    <property type="entry name" value="KdsD_KpsF"/>
    <property type="match status" value="1"/>
</dbReference>
<sequence>MASQSSGKPIADADRALALAREVLHLEADCVRDLAGRLGEDFSRAWQICLDCRGRVIVTGMGKSGHVAGKIAATLASTGTPAFFVHPGEASHGDLGMITGDDAVLALSNSGETSEVLTILPLIKRLGVPLISMTGRPESTLARAASVNLDVTVQREACPLNLAPTSSTTASLAMGDALAVALLESRGFTQEDFARSHPGGSLGRRLLLRLEDLMHKGERVPAVAAETPFRDALLEMTQKGLGMTAVVNEKRQVVGIFTDGDLRRSLDRQLDVHRTTIGQVMTPRPRTAPPEMLAGEALKMMETHRINQVLVTDAEGCLVGALNMHDMLRAGVV</sequence>
<feature type="site" description="Catalytically relevant" evidence="10">
    <location>
        <position position="63"/>
    </location>
</feature>